<protein>
    <submittedName>
        <fullName evidence="2">Uncharacterized protein</fullName>
    </submittedName>
</protein>
<dbReference type="Proteomes" id="UP000654913">
    <property type="component" value="Chromosome 2"/>
</dbReference>
<dbReference type="GeneID" id="64969964"/>
<organism evidence="2 3">
    <name type="scientific">Aspergillus puulaauensis</name>
    <dbReference type="NCBI Taxonomy" id="1220207"/>
    <lineage>
        <taxon>Eukaryota</taxon>
        <taxon>Fungi</taxon>
        <taxon>Dikarya</taxon>
        <taxon>Ascomycota</taxon>
        <taxon>Pezizomycotina</taxon>
        <taxon>Eurotiomycetes</taxon>
        <taxon>Eurotiomycetidae</taxon>
        <taxon>Eurotiales</taxon>
        <taxon>Aspergillaceae</taxon>
        <taxon>Aspergillus</taxon>
    </lineage>
</organism>
<dbReference type="EMBL" id="AP024444">
    <property type="protein sequence ID" value="BCS19959.1"/>
    <property type="molecule type" value="Genomic_DNA"/>
</dbReference>
<dbReference type="RefSeq" id="XP_041552153.1">
    <property type="nucleotide sequence ID" value="XM_041699026.1"/>
</dbReference>
<reference evidence="2" key="2">
    <citation type="submission" date="2021-02" db="EMBL/GenBank/DDBJ databases">
        <title>Aspergillus puulaauensis MK2 genome sequence.</title>
        <authorList>
            <person name="Futagami T."/>
            <person name="Mori K."/>
            <person name="Kadooka C."/>
            <person name="Tanaka T."/>
        </authorList>
    </citation>
    <scope>NUCLEOTIDE SEQUENCE</scope>
    <source>
        <strain evidence="2">MK2</strain>
    </source>
</reference>
<dbReference type="AlphaFoldDB" id="A0A7R8AHT0"/>
<dbReference type="OrthoDB" id="2103397at2759"/>
<evidence type="ECO:0000256" key="1">
    <source>
        <dbReference type="SAM" id="MobiDB-lite"/>
    </source>
</evidence>
<gene>
    <name evidence="2" type="ORF">APUU_20391A</name>
</gene>
<evidence type="ECO:0000313" key="3">
    <source>
        <dbReference type="Proteomes" id="UP000654913"/>
    </source>
</evidence>
<reference evidence="2" key="1">
    <citation type="submission" date="2021-01" db="EMBL/GenBank/DDBJ databases">
        <authorList>
            <consortium name="Aspergillus puulaauensis MK2 genome sequencing consortium"/>
            <person name="Kazuki M."/>
            <person name="Futagami T."/>
        </authorList>
    </citation>
    <scope>NUCLEOTIDE SEQUENCE</scope>
    <source>
        <strain evidence="2">MK2</strain>
    </source>
</reference>
<keyword evidence="3" id="KW-1185">Reference proteome</keyword>
<accession>A0A7R8AHT0</accession>
<dbReference type="KEGG" id="apuu:APUU_20391A"/>
<sequence length="302" mass="34059">MDWFNRLENKVVHILSPTGGTAKAVADIRMAFKAARVESQQGQQGGTLRIAASDIRPQDIMSTFQLQYETNAETTWQIQPEEQRPIPEHLKPMLYDYAQAIGDADENIAVIGARLDAILLTTLAANKREQLRRYNKESSLCWKYENQVDFLWTHRGRPHLINGNVDYTLTCGRSSWADTSMVMVKTERQGLNGEYQALSYMAMIYHTRQNIGKASSPIYGIATDSYLWCFIRLDQGKVSTRRLSWLEGQQVEIISTLHKIMSTAAAIKERNNNAVKSPRSQPSSNEKDGGRSSAKGSELART</sequence>
<feature type="compositionally biased region" description="Polar residues" evidence="1">
    <location>
        <begin position="272"/>
        <end position="284"/>
    </location>
</feature>
<proteinExistence type="predicted"/>
<feature type="region of interest" description="Disordered" evidence="1">
    <location>
        <begin position="269"/>
        <end position="302"/>
    </location>
</feature>
<evidence type="ECO:0000313" key="2">
    <source>
        <dbReference type="EMBL" id="BCS19959.1"/>
    </source>
</evidence>
<name>A0A7R8AHT0_9EURO</name>